<keyword evidence="2" id="KW-1185">Reference proteome</keyword>
<dbReference type="CDD" id="cd14825">
    <property type="entry name" value="TRAPPC2_sedlin"/>
    <property type="match status" value="1"/>
</dbReference>
<sequence length="386" mass="44245">MSTYTFIIIGKNDNPLYELELPALSSQKKDAAYINQYILHSSLDVVEEAVWKTNNMYLKIVDKYNKYNISSYVTAGHIKFMLLHEKKDEEAIRNFFVDVHDLYLKILLNPFYTYNTPITSTAFDAREKFDHPWRLDGGKSLEPGCYYTFNEGIGPVVHTHQALTNFQEIEKKFNYEIRENKNNVVEDWKIYNIGNTFKIEGDLIGSLKTGQKAEIKCTTNSEKSLMVIVRRPTPKYVTIKDIDSFSDVVYKAWAKQPNRFVDSALYAMEFHLLYKETKNSSFTINVNADIQNVGNAEVKSTLSFGGDFSYSISLKQDNPNGEPLYTGLYTQLGFIKKGWFGRKTDIKETKDYEDIIQPVRLGRTIAAESSPVEQKFASTADASPLE</sequence>
<evidence type="ECO:0000313" key="1">
    <source>
        <dbReference type="EMBL" id="EFA86777.1"/>
    </source>
</evidence>
<gene>
    <name evidence="1" type="primary">trappc2</name>
    <name evidence="1" type="ORF">PPL_00582</name>
</gene>
<dbReference type="RefSeq" id="XP_020438881.1">
    <property type="nucleotide sequence ID" value="XM_020571607.1"/>
</dbReference>
<dbReference type="PANTHER" id="PTHR12403">
    <property type="entry name" value="TRAFFICKING PROTEIN PARTICLE COMPLEX SUBUNIT 2"/>
    <property type="match status" value="1"/>
</dbReference>
<dbReference type="InterPro" id="IPR011012">
    <property type="entry name" value="Longin-like_dom_sf"/>
</dbReference>
<protein>
    <submittedName>
        <fullName evidence="1">Trafficking protein particle complex subunit 2</fullName>
    </submittedName>
</protein>
<dbReference type="EMBL" id="ADBJ01000002">
    <property type="protein sequence ID" value="EFA86777.1"/>
    <property type="molecule type" value="Genomic_DNA"/>
</dbReference>
<name>D3AWV4_HETP5</name>
<reference evidence="1 2" key="1">
    <citation type="journal article" date="2011" name="Genome Res.">
        <title>Phylogeny-wide analysis of social amoeba genomes highlights ancient origins for complex intercellular communication.</title>
        <authorList>
            <person name="Heidel A.J."/>
            <person name="Lawal H.M."/>
            <person name="Felder M."/>
            <person name="Schilde C."/>
            <person name="Helps N.R."/>
            <person name="Tunggal B."/>
            <person name="Rivero F."/>
            <person name="John U."/>
            <person name="Schleicher M."/>
            <person name="Eichinger L."/>
            <person name="Platzer M."/>
            <person name="Noegel A.A."/>
            <person name="Schaap P."/>
            <person name="Gloeckner G."/>
        </authorList>
    </citation>
    <scope>NUCLEOTIDE SEQUENCE [LARGE SCALE GENOMIC DNA]</scope>
    <source>
        <strain evidence="2">ATCC 26659 / Pp 5 / PN500</strain>
    </source>
</reference>
<dbReference type="GO" id="GO:0006888">
    <property type="term" value="P:endoplasmic reticulum to Golgi vesicle-mediated transport"/>
    <property type="evidence" value="ECO:0007669"/>
    <property type="project" value="InterPro"/>
</dbReference>
<dbReference type="Proteomes" id="UP000001396">
    <property type="component" value="Unassembled WGS sequence"/>
</dbReference>
<comment type="caution">
    <text evidence="1">The sequence shown here is derived from an EMBL/GenBank/DDBJ whole genome shotgun (WGS) entry which is preliminary data.</text>
</comment>
<dbReference type="AlphaFoldDB" id="D3AWV4"/>
<dbReference type="InParanoid" id="D3AWV4"/>
<dbReference type="SUPFAM" id="SSF64356">
    <property type="entry name" value="SNARE-like"/>
    <property type="match status" value="1"/>
</dbReference>
<proteinExistence type="predicted"/>
<dbReference type="GO" id="GO:0005737">
    <property type="term" value="C:cytoplasm"/>
    <property type="evidence" value="ECO:0007669"/>
    <property type="project" value="GOC"/>
</dbReference>
<dbReference type="GeneID" id="31356115"/>
<evidence type="ECO:0000313" key="2">
    <source>
        <dbReference type="Proteomes" id="UP000001396"/>
    </source>
</evidence>
<dbReference type="Pfam" id="PF04628">
    <property type="entry name" value="Sedlin_N"/>
    <property type="match status" value="1"/>
</dbReference>
<dbReference type="Gene3D" id="3.30.450.70">
    <property type="match status" value="1"/>
</dbReference>
<accession>D3AWV4</accession>
<organism evidence="1 2">
    <name type="scientific">Heterostelium pallidum (strain ATCC 26659 / Pp 5 / PN500)</name>
    <name type="common">Cellular slime mold</name>
    <name type="synonym">Polysphondylium pallidum</name>
    <dbReference type="NCBI Taxonomy" id="670386"/>
    <lineage>
        <taxon>Eukaryota</taxon>
        <taxon>Amoebozoa</taxon>
        <taxon>Evosea</taxon>
        <taxon>Eumycetozoa</taxon>
        <taxon>Dictyostelia</taxon>
        <taxon>Acytosteliales</taxon>
        <taxon>Acytosteliaceae</taxon>
        <taxon>Heterostelium</taxon>
    </lineage>
</organism>
<dbReference type="InterPro" id="IPR006722">
    <property type="entry name" value="Sedlin"/>
</dbReference>
<dbReference type="STRING" id="670386.D3AWV4"/>